<dbReference type="Gene3D" id="3.40.50.11550">
    <property type="match status" value="1"/>
</dbReference>
<feature type="domain" description="Haem-binding uptake Tiki superfamily ChaN" evidence="2">
    <location>
        <begin position="51"/>
        <end position="258"/>
    </location>
</feature>
<dbReference type="PIRSF" id="PIRSF020419">
    <property type="entry name" value="Fe_uptake_reg_CjrA_prd"/>
    <property type="match status" value="1"/>
</dbReference>
<dbReference type="InterPro" id="IPR007314">
    <property type="entry name" value="Cofac_haem-bd_dom"/>
</dbReference>
<dbReference type="EMBL" id="CP041186">
    <property type="protein sequence ID" value="QDG52587.1"/>
    <property type="molecule type" value="Genomic_DNA"/>
</dbReference>
<keyword evidence="3" id="KW-0449">Lipoprotein</keyword>
<evidence type="ECO:0000313" key="4">
    <source>
        <dbReference type="Proteomes" id="UP000315995"/>
    </source>
</evidence>
<accession>A0A4Y6PX43</accession>
<dbReference type="RefSeq" id="WP_141199054.1">
    <property type="nucleotide sequence ID" value="NZ_CP041186.1"/>
</dbReference>
<keyword evidence="1" id="KW-0732">Signal</keyword>
<sequence>MKPSISIFLLFAMLTACATGPQPTSEPAAQQKLAPGIYATDTGEELTEEQLLDRLAEHQYVVVGEQHDDAWHHEIQARVLRGLAERVDEVALGMEMFQRPFQGPLDAYVAGEIDEEQMLEQTEWAERWGFGTEMYRPLWLFAREQAAPIIALNAPRELSRKIAEVGLEGLDEAERSEIPELDLDNQAHRKYVRRAFEQHDMEMSDERFERFYTAQVVWDETMANTAVEFVHNRADVDTMLIVAGGAHAHRGFGIPPRIERRTDADVVTLQPVTDPQSATMEQLGVAADFVWIKE</sequence>
<dbReference type="CDD" id="cd14727">
    <property type="entry name" value="ChanN-like"/>
    <property type="match status" value="1"/>
</dbReference>
<accession>A0A5B8YDS7</accession>
<dbReference type="InterPro" id="IPR016773">
    <property type="entry name" value="Fe3_uptake_reg_CjrA_prd"/>
</dbReference>
<dbReference type="AlphaFoldDB" id="A0A4Y6PX43"/>
<proteinExistence type="predicted"/>
<reference evidence="3 4" key="1">
    <citation type="submission" date="2019-06" db="EMBL/GenBank/DDBJ databases">
        <title>Persicimonas caeni gen. nov., sp. nov., a predatory bacterium isolated from solar saltern.</title>
        <authorList>
            <person name="Wang S."/>
        </authorList>
    </citation>
    <scope>NUCLEOTIDE SEQUENCE [LARGE SCALE GENOMIC DNA]</scope>
    <source>
        <strain evidence="3 4">YN101</strain>
    </source>
</reference>
<protein>
    <submittedName>
        <fullName evidence="3">ChaN family lipoprotein</fullName>
    </submittedName>
</protein>
<feature type="chain" id="PRO_5030106607" evidence="1">
    <location>
        <begin position="19"/>
        <end position="294"/>
    </location>
</feature>
<dbReference type="SUPFAM" id="SSF159501">
    <property type="entry name" value="EreA/ChaN-like"/>
    <property type="match status" value="1"/>
</dbReference>
<gene>
    <name evidence="3" type="ORF">FIV42_18145</name>
</gene>
<name>A0A4Y6PX43_PERCE</name>
<evidence type="ECO:0000259" key="2">
    <source>
        <dbReference type="Pfam" id="PF04187"/>
    </source>
</evidence>
<dbReference type="Proteomes" id="UP000315995">
    <property type="component" value="Chromosome"/>
</dbReference>
<evidence type="ECO:0000313" key="3">
    <source>
        <dbReference type="EMBL" id="QDG52587.1"/>
    </source>
</evidence>
<dbReference type="OrthoDB" id="9795827at2"/>
<evidence type="ECO:0000256" key="1">
    <source>
        <dbReference type="SAM" id="SignalP"/>
    </source>
</evidence>
<keyword evidence="4" id="KW-1185">Reference proteome</keyword>
<feature type="signal peptide" evidence="1">
    <location>
        <begin position="1"/>
        <end position="18"/>
    </location>
</feature>
<dbReference type="PROSITE" id="PS51257">
    <property type="entry name" value="PROKAR_LIPOPROTEIN"/>
    <property type="match status" value="1"/>
</dbReference>
<organism evidence="3 4">
    <name type="scientific">Persicimonas caeni</name>
    <dbReference type="NCBI Taxonomy" id="2292766"/>
    <lineage>
        <taxon>Bacteria</taxon>
        <taxon>Deltaproteobacteria</taxon>
        <taxon>Bradymonadales</taxon>
        <taxon>Bradymonadaceae</taxon>
        <taxon>Persicimonas</taxon>
    </lineage>
</organism>
<dbReference type="Pfam" id="PF04187">
    <property type="entry name" value="Cofac_haem_bdg"/>
    <property type="match status" value="1"/>
</dbReference>